<comment type="caution">
    <text evidence="1">The sequence shown here is derived from an EMBL/GenBank/DDBJ whole genome shotgun (WGS) entry which is preliminary data.</text>
</comment>
<reference evidence="2" key="1">
    <citation type="submission" date="2016-01" db="EMBL/GenBank/DDBJ databases">
        <title>Draft genome of Chromobacterium sp. F49.</title>
        <authorList>
            <person name="Hong K.W."/>
        </authorList>
    </citation>
    <scope>NUCLEOTIDE SEQUENCE [LARGE SCALE GENOMIC DNA]</scope>
    <source>
        <strain evidence="2">M63</strain>
    </source>
</reference>
<dbReference type="Proteomes" id="UP000076563">
    <property type="component" value="Unassembled WGS sequence"/>
</dbReference>
<protein>
    <submittedName>
        <fullName evidence="1">Uncharacterized protein</fullName>
    </submittedName>
</protein>
<keyword evidence="2" id="KW-1185">Reference proteome</keyword>
<organism evidence="1 2">
    <name type="scientific">Paenibacillus elgii</name>
    <dbReference type="NCBI Taxonomy" id="189691"/>
    <lineage>
        <taxon>Bacteria</taxon>
        <taxon>Bacillati</taxon>
        <taxon>Bacillota</taxon>
        <taxon>Bacilli</taxon>
        <taxon>Bacillales</taxon>
        <taxon>Paenibacillaceae</taxon>
        <taxon>Paenibacillus</taxon>
    </lineage>
</organism>
<dbReference type="RefSeq" id="WP_063183648.1">
    <property type="nucleotide sequence ID" value="NZ_LQRA01000060.1"/>
</dbReference>
<evidence type="ECO:0000313" key="2">
    <source>
        <dbReference type="Proteomes" id="UP000076563"/>
    </source>
</evidence>
<evidence type="ECO:0000313" key="1">
    <source>
        <dbReference type="EMBL" id="KZE77579.1"/>
    </source>
</evidence>
<accession>A0A161S0H8</accession>
<dbReference type="OrthoDB" id="2474791at2"/>
<dbReference type="EMBL" id="LQRA01000060">
    <property type="protein sequence ID" value="KZE77579.1"/>
    <property type="molecule type" value="Genomic_DNA"/>
</dbReference>
<dbReference type="AlphaFoldDB" id="A0A161S0H8"/>
<gene>
    <name evidence="1" type="ORF">AV654_21125</name>
</gene>
<sequence>MNIGRRIYYEKDTGTIVLDTGERSGSVVETSVEEDFESYSVLKTQLRETICVLQLNYGDYANEFASCSSVRVNPETLKLEFS</sequence>
<proteinExistence type="predicted"/>
<name>A0A161S0H8_9BACL</name>